<feature type="region of interest" description="Disordered" evidence="1">
    <location>
        <begin position="44"/>
        <end position="63"/>
    </location>
</feature>
<dbReference type="KEGG" id="vg:14477201"/>
<organism evidence="2 3">
    <name type="scientific">Halorubrum sodomense tailed virus 2</name>
    <dbReference type="NCBI Taxonomy" id="1262527"/>
    <lineage>
        <taxon>Viruses</taxon>
        <taxon>Duplodnaviria</taxon>
        <taxon>Heunggongvirae</taxon>
        <taxon>Uroviricota</taxon>
        <taxon>Caudoviricetes</taxon>
        <taxon>Thumleimavirales</taxon>
        <taxon>Hafunaviridae</taxon>
        <taxon>Mincapvirus</taxon>
        <taxon>Mincapvirus eilatense</taxon>
        <taxon>Mincapvirus HSTV2</taxon>
    </lineage>
</organism>
<keyword evidence="3" id="KW-1185">Reference proteome</keyword>
<dbReference type="GeneID" id="14477201"/>
<accession>L7TN98</accession>
<evidence type="ECO:0000313" key="2">
    <source>
        <dbReference type="EMBL" id="AGC34332.1"/>
    </source>
</evidence>
<evidence type="ECO:0000313" key="3">
    <source>
        <dbReference type="Proteomes" id="UP000011138"/>
    </source>
</evidence>
<name>L7TN98_9CAUD</name>
<dbReference type="EMBL" id="KC117376">
    <property type="protein sequence ID" value="AGC34332.1"/>
    <property type="molecule type" value="Genomic_DNA"/>
</dbReference>
<protein>
    <submittedName>
        <fullName evidence="2">Uncharacterized protein</fullName>
    </submittedName>
</protein>
<reference evidence="2 3" key="1">
    <citation type="journal article" date="2013" name="J. Virol.">
        <title>Insights into head-tailed viruses infecting extremely halophilic archaea.</title>
        <authorList>
            <person name="Pietila M.K."/>
            <person name="Laurinmaki P."/>
            <person name="Russell D.A."/>
            <person name="Ko C.C."/>
            <person name="Jacobs-Sera D."/>
            <person name="Butcher S.J."/>
            <person name="Bamford D.H."/>
            <person name="Hendrix R.W."/>
        </authorList>
    </citation>
    <scope>NUCLEOTIDE SEQUENCE [LARGE SCALE GENOMIC DNA]</scope>
</reference>
<dbReference type="RefSeq" id="YP_007379142.1">
    <property type="nucleotide sequence ID" value="NC_020159.1"/>
</dbReference>
<evidence type="ECO:0000256" key="1">
    <source>
        <dbReference type="SAM" id="MobiDB-lite"/>
    </source>
</evidence>
<gene>
    <name evidence="2" type="primary">63</name>
    <name evidence="2" type="ORF">HSTV2_63</name>
</gene>
<dbReference type="OrthoDB" id="36337at10239"/>
<dbReference type="Proteomes" id="UP000011138">
    <property type="component" value="Segment"/>
</dbReference>
<sequence length="63" mass="7305">MSICACCNRPMEPDWAQEHNLCPVCWRSGCTAFHSKHSEGQLAVHEEKKLEKRKREHQAELEA</sequence>
<proteinExistence type="predicted"/>